<feature type="transmembrane region" description="Helical" evidence="2">
    <location>
        <begin position="25"/>
        <end position="46"/>
    </location>
</feature>
<evidence type="ECO:0000313" key="5">
    <source>
        <dbReference type="Proteomes" id="UP000315363"/>
    </source>
</evidence>
<evidence type="ECO:0000256" key="2">
    <source>
        <dbReference type="SAM" id="Phobius"/>
    </source>
</evidence>
<gene>
    <name evidence="4" type="ORF">GQ41_2119</name>
</gene>
<keyword evidence="4" id="KW-0540">Nuclease</keyword>
<dbReference type="SUPFAM" id="SSF82771">
    <property type="entry name" value="GIY-YIG endonuclease"/>
    <property type="match status" value="1"/>
</dbReference>
<dbReference type="Proteomes" id="UP000315363">
    <property type="component" value="Unassembled WGS sequence"/>
</dbReference>
<evidence type="ECO:0000259" key="3">
    <source>
        <dbReference type="PROSITE" id="PS50164"/>
    </source>
</evidence>
<dbReference type="Pfam" id="PF01541">
    <property type="entry name" value="GIY-YIG"/>
    <property type="match status" value="1"/>
</dbReference>
<dbReference type="InterPro" id="IPR050190">
    <property type="entry name" value="UPF0213_domain"/>
</dbReference>
<evidence type="ECO:0000256" key="1">
    <source>
        <dbReference type="ARBA" id="ARBA00007435"/>
    </source>
</evidence>
<keyword evidence="2" id="KW-1133">Transmembrane helix</keyword>
<dbReference type="Gene3D" id="3.40.1440.10">
    <property type="entry name" value="GIY-YIG endonuclease"/>
    <property type="match status" value="1"/>
</dbReference>
<evidence type="ECO:0000313" key="4">
    <source>
        <dbReference type="EMBL" id="TQO37510.1"/>
    </source>
</evidence>
<accession>A0ABY3AEM6</accession>
<comment type="caution">
    <text evidence="4">The sequence shown here is derived from an EMBL/GenBank/DDBJ whole genome shotgun (WGS) entry which is preliminary data.</text>
</comment>
<keyword evidence="5" id="KW-1185">Reference proteome</keyword>
<protein>
    <submittedName>
        <fullName evidence="4">Endonuclease</fullName>
    </submittedName>
</protein>
<proteinExistence type="inferred from homology"/>
<organism evidence="4 5">
    <name type="scientific">Arenibacter algicola</name>
    <dbReference type="NCBI Taxonomy" id="616991"/>
    <lineage>
        <taxon>Bacteria</taxon>
        <taxon>Pseudomonadati</taxon>
        <taxon>Bacteroidota</taxon>
        <taxon>Flavobacteriia</taxon>
        <taxon>Flavobacteriales</taxon>
        <taxon>Flavobacteriaceae</taxon>
        <taxon>Arenibacter</taxon>
    </lineage>
</organism>
<reference evidence="4 5" key="1">
    <citation type="submission" date="2019-06" db="EMBL/GenBank/DDBJ databases">
        <title>A large-scale integrated study on North Sea by COGITO (Coastal Microbe Genomic &amp; Taxonomic Observatory).</title>
        <authorList>
            <person name="Teeling H."/>
        </authorList>
    </citation>
    <scope>NUCLEOTIDE SEQUENCE [LARGE SCALE GENOMIC DNA]</scope>
    <source>
        <strain evidence="4 5">MAR_2009_79</strain>
    </source>
</reference>
<keyword evidence="2" id="KW-0812">Transmembrane</keyword>
<dbReference type="PROSITE" id="PS50164">
    <property type="entry name" value="GIY_YIG"/>
    <property type="match status" value="1"/>
</dbReference>
<dbReference type="CDD" id="cd10456">
    <property type="entry name" value="GIY-YIG_UPF0213"/>
    <property type="match status" value="1"/>
</dbReference>
<dbReference type="SMART" id="SM00465">
    <property type="entry name" value="GIYc"/>
    <property type="match status" value="1"/>
</dbReference>
<dbReference type="GO" id="GO:0004519">
    <property type="term" value="F:endonuclease activity"/>
    <property type="evidence" value="ECO:0007669"/>
    <property type="project" value="UniProtKB-KW"/>
</dbReference>
<name>A0ABY3AEM6_9FLAO</name>
<dbReference type="EMBL" id="VHIF01000001">
    <property type="protein sequence ID" value="TQO37510.1"/>
    <property type="molecule type" value="Genomic_DNA"/>
</dbReference>
<feature type="domain" description="GIY-YIG" evidence="3">
    <location>
        <begin position="23"/>
        <end position="99"/>
    </location>
</feature>
<dbReference type="PANTHER" id="PTHR34477">
    <property type="entry name" value="UPF0213 PROTEIN YHBQ"/>
    <property type="match status" value="1"/>
</dbReference>
<comment type="similarity">
    <text evidence="1">Belongs to the UPF0213 family.</text>
</comment>
<dbReference type="InterPro" id="IPR035901">
    <property type="entry name" value="GIY-YIG_endonuc_sf"/>
</dbReference>
<keyword evidence="4" id="KW-0255">Endonuclease</keyword>
<dbReference type="PANTHER" id="PTHR34477:SF1">
    <property type="entry name" value="UPF0213 PROTEIN YHBQ"/>
    <property type="match status" value="1"/>
</dbReference>
<sequence length="128" mass="14891">MSGRACPAADGRSRDLFNPIIMKFYYVYILFCSDGLTYTGITNNLARRIQEHQMGLNRTCFTYKRRPVKLIFEQEFNDVIQAIYFEKKLKKWSGKKKLALARGQYDVLQLLAECRNATHSDNKPENEG</sequence>
<dbReference type="InterPro" id="IPR000305">
    <property type="entry name" value="GIY-YIG_endonuc"/>
</dbReference>
<keyword evidence="2" id="KW-0472">Membrane</keyword>
<keyword evidence="4" id="KW-0378">Hydrolase</keyword>